<evidence type="ECO:0000256" key="9">
    <source>
        <dbReference type="SAM" id="MobiDB-lite"/>
    </source>
</evidence>
<gene>
    <name evidence="11" type="ORF">J5474_17265</name>
</gene>
<dbReference type="PANTHER" id="PTHR37461:SF1">
    <property type="entry name" value="ANTI-SIGMA-K FACTOR RSKA"/>
    <property type="match status" value="1"/>
</dbReference>
<keyword evidence="3" id="KW-1003">Cell membrane</keyword>
<evidence type="ECO:0000256" key="3">
    <source>
        <dbReference type="ARBA" id="ARBA00022475"/>
    </source>
</evidence>
<feature type="domain" description="Anti-sigma K factor RskA C-terminal" evidence="10">
    <location>
        <begin position="99"/>
        <end position="217"/>
    </location>
</feature>
<dbReference type="PANTHER" id="PTHR37461">
    <property type="entry name" value="ANTI-SIGMA-K FACTOR RSKA"/>
    <property type="match status" value="1"/>
</dbReference>
<reference evidence="11" key="1">
    <citation type="submission" date="2021-03" db="EMBL/GenBank/DDBJ databases">
        <title>Sagittula salina sp. nov. strain M10.9X isolated from the marine waste.</title>
        <authorList>
            <person name="Satari L."/>
            <person name="Molina-Menor E."/>
            <person name="Vidal-Verdu A."/>
            <person name="Pascual J."/>
            <person name="Pereto J."/>
            <person name="Porcar M."/>
        </authorList>
    </citation>
    <scope>NUCLEOTIDE SEQUENCE</scope>
    <source>
        <strain evidence="11">M10.9X</strain>
    </source>
</reference>
<evidence type="ECO:0000256" key="2">
    <source>
        <dbReference type="ARBA" id="ARBA00004236"/>
    </source>
</evidence>
<sequence>MTGREEDLPGGAEADAAEYALGVLPEPEREAFEARLATEPDLAQDVAVWTEYFATLVDHFPAREPPPAIFRRIEAALHGPPRKPIWRLLLPYLVGAVAGATMAWVAMISGVLLDPEGQPPEVRAELTGDMTLAVRFDPPGRTLAVDLTDGAAPEGRVLELWLIPAGRAPLSLGVLGADGRLVRVLPALLAEHMPGAVLAVTDEPTGGAPDGAPTGKIRARGAPLPS</sequence>
<keyword evidence="4" id="KW-0812">Transmembrane</keyword>
<dbReference type="EMBL" id="JAGISH010000010">
    <property type="protein sequence ID" value="MBP0484230.1"/>
    <property type="molecule type" value="Genomic_DNA"/>
</dbReference>
<evidence type="ECO:0000256" key="1">
    <source>
        <dbReference type="ARBA" id="ARBA00004167"/>
    </source>
</evidence>
<dbReference type="Proteomes" id="UP000675940">
    <property type="component" value="Unassembled WGS sequence"/>
</dbReference>
<protein>
    <recommendedName>
        <fullName evidence="8">Regulator of SigK</fullName>
    </recommendedName>
    <alternativeName>
        <fullName evidence="7">Sigma-K anti-sigma factor RskA</fullName>
    </alternativeName>
</protein>
<keyword evidence="12" id="KW-1185">Reference proteome</keyword>
<dbReference type="InterPro" id="IPR041916">
    <property type="entry name" value="Anti_sigma_zinc_sf"/>
</dbReference>
<evidence type="ECO:0000256" key="6">
    <source>
        <dbReference type="ARBA" id="ARBA00023136"/>
    </source>
</evidence>
<dbReference type="RefSeq" id="WP_209362362.1">
    <property type="nucleotide sequence ID" value="NZ_JAGISH010000010.1"/>
</dbReference>
<feature type="region of interest" description="Disordered" evidence="9">
    <location>
        <begin position="200"/>
        <end position="226"/>
    </location>
</feature>
<evidence type="ECO:0000256" key="5">
    <source>
        <dbReference type="ARBA" id="ARBA00022989"/>
    </source>
</evidence>
<dbReference type="InterPro" id="IPR018764">
    <property type="entry name" value="RskA_C"/>
</dbReference>
<evidence type="ECO:0000256" key="4">
    <source>
        <dbReference type="ARBA" id="ARBA00022692"/>
    </source>
</evidence>
<name>A0A940MR00_9RHOB</name>
<keyword evidence="5" id="KW-1133">Transmembrane helix</keyword>
<dbReference type="GO" id="GO:0005886">
    <property type="term" value="C:plasma membrane"/>
    <property type="evidence" value="ECO:0007669"/>
    <property type="project" value="UniProtKB-SubCell"/>
</dbReference>
<evidence type="ECO:0000256" key="7">
    <source>
        <dbReference type="ARBA" id="ARBA00029829"/>
    </source>
</evidence>
<dbReference type="Gene3D" id="1.10.10.1320">
    <property type="entry name" value="Anti-sigma factor, zinc-finger domain"/>
    <property type="match status" value="1"/>
</dbReference>
<comment type="subcellular location">
    <subcellularLocation>
        <location evidence="2">Cell membrane</location>
    </subcellularLocation>
    <subcellularLocation>
        <location evidence="1">Membrane</location>
        <topology evidence="1">Single-pass membrane protein</topology>
    </subcellularLocation>
</comment>
<evidence type="ECO:0000259" key="10">
    <source>
        <dbReference type="Pfam" id="PF10099"/>
    </source>
</evidence>
<evidence type="ECO:0000313" key="12">
    <source>
        <dbReference type="Proteomes" id="UP000675940"/>
    </source>
</evidence>
<dbReference type="InterPro" id="IPR051474">
    <property type="entry name" value="Anti-sigma-K/W_factor"/>
</dbReference>
<accession>A0A940MR00</accession>
<dbReference type="GO" id="GO:0006417">
    <property type="term" value="P:regulation of translation"/>
    <property type="evidence" value="ECO:0007669"/>
    <property type="project" value="TreeGrafter"/>
</dbReference>
<evidence type="ECO:0000313" key="11">
    <source>
        <dbReference type="EMBL" id="MBP0484230.1"/>
    </source>
</evidence>
<dbReference type="GO" id="GO:0016989">
    <property type="term" value="F:sigma factor antagonist activity"/>
    <property type="evidence" value="ECO:0007669"/>
    <property type="project" value="TreeGrafter"/>
</dbReference>
<proteinExistence type="predicted"/>
<dbReference type="Pfam" id="PF10099">
    <property type="entry name" value="RskA_C"/>
    <property type="match status" value="1"/>
</dbReference>
<keyword evidence="6" id="KW-0472">Membrane</keyword>
<organism evidence="11 12">
    <name type="scientific">Sagittula salina</name>
    <dbReference type="NCBI Taxonomy" id="2820268"/>
    <lineage>
        <taxon>Bacteria</taxon>
        <taxon>Pseudomonadati</taxon>
        <taxon>Pseudomonadota</taxon>
        <taxon>Alphaproteobacteria</taxon>
        <taxon>Rhodobacterales</taxon>
        <taxon>Roseobacteraceae</taxon>
        <taxon>Sagittula</taxon>
    </lineage>
</organism>
<comment type="caution">
    <text evidence="11">The sequence shown here is derived from an EMBL/GenBank/DDBJ whole genome shotgun (WGS) entry which is preliminary data.</text>
</comment>
<feature type="compositionally biased region" description="Low complexity" evidence="9">
    <location>
        <begin position="204"/>
        <end position="215"/>
    </location>
</feature>
<dbReference type="AlphaFoldDB" id="A0A940MR00"/>
<evidence type="ECO:0000256" key="8">
    <source>
        <dbReference type="ARBA" id="ARBA00030803"/>
    </source>
</evidence>